<dbReference type="SMART" id="SM00642">
    <property type="entry name" value="Aamy"/>
    <property type="match status" value="1"/>
</dbReference>
<sequence>MKTFIPAILFLLMLTYCNSKIDSDSSEKTWWKETVFYEIYMPSYKDSDGDGYSDFKGLTSKLDYIKNLGIKGIWLTPFLQSPKVDNGYDVSNYYEIDATYGSLEDFKFFIKEAHKKDIKIIMDLVVNHTSTESKWFQESRKSKNNPYRDYYIWKDKPNNWESFFGGSAWELDSITNQYYYHQFDVKMADLNWGNPKVVEEIKNVLRFWLDLGVDGFRLDVINFLTTEGITLNNPINEEGEQEHLYDINQKGLKEAMKAIRATVNEYDNRFLVGEIGSDKIEVLKQYQGDELLDVIFNFNFGSIKEFSAKRIYDELQSMEKSMSNYPTLFFGSHDMPRLIDRLADNNPKRAEALAALILTAKGVPFIYYGEEIGMTNIEANSINEMMDIQGRTHYNIAIDKGYSETEALIIGNEHNRDKSRSPMQWNSDDFSGFSKSKSWIKVHDNYLGINVQQQTNDTESMLSKYKQLIALRNSEPVLKYGSYKKLDIVDDCIFFTRAYQDSKITVLINFGAPFTFSLPNNSKVLLGTVNLQTDDFLIFK</sequence>
<accession>A0ABV0ADG1</accession>
<dbReference type="Gene3D" id="3.20.20.80">
    <property type="entry name" value="Glycosidases"/>
    <property type="match status" value="1"/>
</dbReference>
<dbReference type="InterPro" id="IPR017853">
    <property type="entry name" value="GH"/>
</dbReference>
<dbReference type="Gene3D" id="3.90.400.10">
    <property type="entry name" value="Oligo-1,6-glucosidase, Domain 2"/>
    <property type="match status" value="1"/>
</dbReference>
<evidence type="ECO:0000313" key="3">
    <source>
        <dbReference type="EMBL" id="MEN3324409.1"/>
    </source>
</evidence>
<dbReference type="CDD" id="cd11333">
    <property type="entry name" value="AmyAc_SI_OligoGlu_DGase"/>
    <property type="match status" value="1"/>
</dbReference>
<keyword evidence="4" id="KW-1185">Reference proteome</keyword>
<reference evidence="3 4" key="1">
    <citation type="submission" date="2024-01" db="EMBL/GenBank/DDBJ databases">
        <title>Mariniflexile litorale sp. nov., isolated from the shallow sediments of the Sea of Japan.</title>
        <authorList>
            <person name="Romanenko L."/>
            <person name="Bystritskaya E."/>
            <person name="Isaeva M."/>
        </authorList>
    </citation>
    <scope>NUCLEOTIDE SEQUENCE [LARGE SCALE GENOMIC DNA]</scope>
    <source>
        <strain evidence="3 4">KCTC 32427</strain>
    </source>
</reference>
<feature type="domain" description="Glycosyl hydrolase family 13 catalytic" evidence="2">
    <location>
        <begin position="38"/>
        <end position="420"/>
    </location>
</feature>
<dbReference type="PANTHER" id="PTHR10357:SF179">
    <property type="entry name" value="NEUTRAL AND BASIC AMINO ACID TRANSPORT PROTEIN RBAT"/>
    <property type="match status" value="1"/>
</dbReference>
<proteinExistence type="inferred from homology"/>
<dbReference type="PANTHER" id="PTHR10357">
    <property type="entry name" value="ALPHA-AMYLASE FAMILY MEMBER"/>
    <property type="match status" value="1"/>
</dbReference>
<name>A0ABV0ADG1_9FLAO</name>
<organism evidence="3 4">
    <name type="scientific">Mariniflexile soesokkakense</name>
    <dbReference type="NCBI Taxonomy" id="1343160"/>
    <lineage>
        <taxon>Bacteria</taxon>
        <taxon>Pseudomonadati</taxon>
        <taxon>Bacteroidota</taxon>
        <taxon>Flavobacteriia</taxon>
        <taxon>Flavobacteriales</taxon>
        <taxon>Flavobacteriaceae</taxon>
        <taxon>Mariniflexile</taxon>
    </lineage>
</organism>
<dbReference type="InterPro" id="IPR045857">
    <property type="entry name" value="O16G_dom_2"/>
</dbReference>
<dbReference type="RefSeq" id="WP_346242211.1">
    <property type="nucleotide sequence ID" value="NZ_JAZHYP010000005.1"/>
</dbReference>
<dbReference type="Pfam" id="PF00128">
    <property type="entry name" value="Alpha-amylase"/>
    <property type="match status" value="1"/>
</dbReference>
<evidence type="ECO:0000313" key="4">
    <source>
        <dbReference type="Proteomes" id="UP001416393"/>
    </source>
</evidence>
<comment type="caution">
    <text evidence="3">The sequence shown here is derived from an EMBL/GenBank/DDBJ whole genome shotgun (WGS) entry which is preliminary data.</text>
</comment>
<comment type="similarity">
    <text evidence="1">Belongs to the glycosyl hydrolase 13 family.</text>
</comment>
<dbReference type="SUPFAM" id="SSF51445">
    <property type="entry name" value="(Trans)glycosidases"/>
    <property type="match status" value="1"/>
</dbReference>
<protein>
    <submittedName>
        <fullName evidence="3">Alpha-glucosidase</fullName>
    </submittedName>
</protein>
<dbReference type="Proteomes" id="UP001416393">
    <property type="component" value="Unassembled WGS sequence"/>
</dbReference>
<evidence type="ECO:0000259" key="2">
    <source>
        <dbReference type="SMART" id="SM00642"/>
    </source>
</evidence>
<dbReference type="InterPro" id="IPR006047">
    <property type="entry name" value="GH13_cat_dom"/>
</dbReference>
<evidence type="ECO:0000256" key="1">
    <source>
        <dbReference type="ARBA" id="ARBA00008061"/>
    </source>
</evidence>
<dbReference type="EMBL" id="JAZHYP010000005">
    <property type="protein sequence ID" value="MEN3324409.1"/>
    <property type="molecule type" value="Genomic_DNA"/>
</dbReference>
<gene>
    <name evidence="3" type="ORF">VP395_11775</name>
</gene>